<accession>A0A0B6XUF0</accession>
<name>A0A0B6XUF0_9EUPU</name>
<organism evidence="2">
    <name type="scientific">Arion vulgaris</name>
    <dbReference type="NCBI Taxonomy" id="1028688"/>
    <lineage>
        <taxon>Eukaryota</taxon>
        <taxon>Metazoa</taxon>
        <taxon>Spiralia</taxon>
        <taxon>Lophotrochozoa</taxon>
        <taxon>Mollusca</taxon>
        <taxon>Gastropoda</taxon>
        <taxon>Heterobranchia</taxon>
        <taxon>Euthyneura</taxon>
        <taxon>Panpulmonata</taxon>
        <taxon>Eupulmonata</taxon>
        <taxon>Stylommatophora</taxon>
        <taxon>Helicina</taxon>
        <taxon>Arionoidea</taxon>
        <taxon>Arionidae</taxon>
        <taxon>Arion</taxon>
    </lineage>
</organism>
<evidence type="ECO:0000256" key="1">
    <source>
        <dbReference type="SAM" id="MobiDB-lite"/>
    </source>
</evidence>
<dbReference type="AlphaFoldDB" id="A0A0B6XUF0"/>
<proteinExistence type="predicted"/>
<feature type="non-terminal residue" evidence="2">
    <location>
        <position position="82"/>
    </location>
</feature>
<protein>
    <submittedName>
        <fullName evidence="2">Uncharacterized protein</fullName>
    </submittedName>
</protein>
<feature type="non-terminal residue" evidence="2">
    <location>
        <position position="1"/>
    </location>
</feature>
<gene>
    <name evidence="2" type="primary">ORF1532</name>
</gene>
<dbReference type="EMBL" id="HACG01000648">
    <property type="protein sequence ID" value="CEK47513.1"/>
    <property type="molecule type" value="Transcribed_RNA"/>
</dbReference>
<reference evidence="2" key="1">
    <citation type="submission" date="2014-12" db="EMBL/GenBank/DDBJ databases">
        <title>Insight into the proteome of Arion vulgaris.</title>
        <authorList>
            <person name="Aradska J."/>
            <person name="Bulat T."/>
            <person name="Smidak R."/>
            <person name="Sarate P."/>
            <person name="Gangsoo J."/>
            <person name="Sialana F."/>
            <person name="Bilban M."/>
            <person name="Lubec G."/>
        </authorList>
    </citation>
    <scope>NUCLEOTIDE SEQUENCE</scope>
    <source>
        <tissue evidence="2">Skin</tissue>
    </source>
</reference>
<feature type="region of interest" description="Disordered" evidence="1">
    <location>
        <begin position="1"/>
        <end position="62"/>
    </location>
</feature>
<evidence type="ECO:0000313" key="2">
    <source>
        <dbReference type="EMBL" id="CEK47513.1"/>
    </source>
</evidence>
<feature type="compositionally biased region" description="Basic and acidic residues" evidence="1">
    <location>
        <begin position="9"/>
        <end position="29"/>
    </location>
</feature>
<sequence>DTATTENSSQKHEKDSGVGRTDESTRNEESSEQDTFDTESLTTPPISSFKAHHHSNDSILSSDISGEVCTKFRDILDHRYES</sequence>